<dbReference type="EMBL" id="CR522870">
    <property type="protein sequence ID" value="CAG35486.1"/>
    <property type="molecule type" value="Genomic_DNA"/>
</dbReference>
<accession>Q6AQ87</accession>
<dbReference type="GO" id="GO:0006824">
    <property type="term" value="P:cobalt ion transport"/>
    <property type="evidence" value="ECO:0007669"/>
    <property type="project" value="InterPro"/>
</dbReference>
<dbReference type="InterPro" id="IPR003339">
    <property type="entry name" value="ABC/ECF_trnsptr_transmembrane"/>
</dbReference>
<name>Q6AQ87_DESPS</name>
<evidence type="ECO:0000256" key="1">
    <source>
        <dbReference type="ARBA" id="ARBA00004651"/>
    </source>
</evidence>
<dbReference type="HOGENOM" id="CLU_056469_1_3_7"/>
<dbReference type="InterPro" id="IPR012809">
    <property type="entry name" value="ECF_CbiQ"/>
</dbReference>
<feature type="transmembrane region" description="Helical" evidence="6">
    <location>
        <begin position="102"/>
        <end position="121"/>
    </location>
</feature>
<feature type="transmembrane region" description="Helical" evidence="6">
    <location>
        <begin position="66"/>
        <end position="82"/>
    </location>
</feature>
<sequence length="248" mass="27574">MMGEDFSSGNSLLHKLDARTKLIVAACFSLQVAVQKTVEPTLCLLALALVFLLFSRLSPLAVGRRLLMVNTLTLFIWLTLPLQGGETIKFGPLALNREGIDLALLITIKTNTALLALMSLLSTSTPADLGHGLERLHLPEKLCFILLFAYRYIFVIHNEYKTLLRAAQMRCFTPKSSLHTYRTFAYLFGMTLVKSHNRALRIHQAMVLRGFTGQLIPLKSGHINRTDTLFFCLASLAMTGILAGQILL</sequence>
<keyword evidence="2" id="KW-1003">Cell membrane</keyword>
<feature type="transmembrane region" description="Helical" evidence="6">
    <location>
        <begin position="38"/>
        <end position="54"/>
    </location>
</feature>
<dbReference type="KEGG" id="dps:DP0757"/>
<dbReference type="OrthoDB" id="4533at2"/>
<evidence type="ECO:0000256" key="6">
    <source>
        <dbReference type="SAM" id="Phobius"/>
    </source>
</evidence>
<dbReference type="AlphaFoldDB" id="Q6AQ87"/>
<protein>
    <submittedName>
        <fullName evidence="7">Hypothetical membrane protein</fullName>
    </submittedName>
</protein>
<organism evidence="7 8">
    <name type="scientific">Desulfotalea psychrophila (strain LSv54 / DSM 12343)</name>
    <dbReference type="NCBI Taxonomy" id="177439"/>
    <lineage>
        <taxon>Bacteria</taxon>
        <taxon>Pseudomonadati</taxon>
        <taxon>Thermodesulfobacteriota</taxon>
        <taxon>Desulfobulbia</taxon>
        <taxon>Desulfobulbales</taxon>
        <taxon>Desulfocapsaceae</taxon>
        <taxon>Desulfotalea</taxon>
    </lineage>
</organism>
<keyword evidence="8" id="KW-1185">Reference proteome</keyword>
<dbReference type="eggNOG" id="COG0619">
    <property type="taxonomic scope" value="Bacteria"/>
</dbReference>
<evidence type="ECO:0000313" key="7">
    <source>
        <dbReference type="EMBL" id="CAG35486.1"/>
    </source>
</evidence>
<comment type="subcellular location">
    <subcellularLocation>
        <location evidence="1">Cell membrane</location>
        <topology evidence="1">Multi-pass membrane protein</topology>
    </subcellularLocation>
</comment>
<dbReference type="Pfam" id="PF02361">
    <property type="entry name" value="CbiQ"/>
    <property type="match status" value="1"/>
</dbReference>
<dbReference type="Proteomes" id="UP000000602">
    <property type="component" value="Chromosome"/>
</dbReference>
<gene>
    <name evidence="7" type="ordered locus">DP0757</name>
</gene>
<dbReference type="NCBIfam" id="TIGR02454">
    <property type="entry name" value="ECF_T_CbiQ"/>
    <property type="match status" value="1"/>
</dbReference>
<evidence type="ECO:0000313" key="8">
    <source>
        <dbReference type="Proteomes" id="UP000000602"/>
    </source>
</evidence>
<reference evidence="8" key="1">
    <citation type="journal article" date="2004" name="Environ. Microbiol.">
        <title>The genome of Desulfotalea psychrophila, a sulfate-reducing bacterium from permanently cold Arctic sediments.</title>
        <authorList>
            <person name="Rabus R."/>
            <person name="Ruepp A."/>
            <person name="Frickey T."/>
            <person name="Rattei T."/>
            <person name="Fartmann B."/>
            <person name="Stark M."/>
            <person name="Bauer M."/>
            <person name="Zibat A."/>
            <person name="Lombardot T."/>
            <person name="Becker I."/>
            <person name="Amann J."/>
            <person name="Gellner K."/>
            <person name="Teeling H."/>
            <person name="Leuschner W.D."/>
            <person name="Gloeckner F.-O."/>
            <person name="Lupas A.N."/>
            <person name="Amann R."/>
            <person name="Klenk H.-P."/>
        </authorList>
    </citation>
    <scope>NUCLEOTIDE SEQUENCE [LARGE SCALE GENOMIC DNA]</scope>
    <source>
        <strain evidence="8">DSM 12343 / LSv54</strain>
    </source>
</reference>
<evidence type="ECO:0000256" key="3">
    <source>
        <dbReference type="ARBA" id="ARBA00022692"/>
    </source>
</evidence>
<keyword evidence="4 6" id="KW-1133">Transmembrane helix</keyword>
<dbReference type="GO" id="GO:0043190">
    <property type="term" value="C:ATP-binding cassette (ABC) transporter complex"/>
    <property type="evidence" value="ECO:0007669"/>
    <property type="project" value="InterPro"/>
</dbReference>
<evidence type="ECO:0000256" key="5">
    <source>
        <dbReference type="ARBA" id="ARBA00023136"/>
    </source>
</evidence>
<dbReference type="InterPro" id="IPR051611">
    <property type="entry name" value="ECF_transporter_component"/>
</dbReference>
<keyword evidence="3 6" id="KW-0812">Transmembrane</keyword>
<proteinExistence type="predicted"/>
<dbReference type="RefSeq" id="WP_011188002.1">
    <property type="nucleotide sequence ID" value="NC_006138.1"/>
</dbReference>
<dbReference type="PANTHER" id="PTHR34857:SF2">
    <property type="entry name" value="SLL0384 PROTEIN"/>
    <property type="match status" value="1"/>
</dbReference>
<dbReference type="CDD" id="cd16914">
    <property type="entry name" value="EcfT"/>
    <property type="match status" value="1"/>
</dbReference>
<evidence type="ECO:0000256" key="2">
    <source>
        <dbReference type="ARBA" id="ARBA00022475"/>
    </source>
</evidence>
<dbReference type="PANTHER" id="PTHR34857">
    <property type="entry name" value="SLL0384 PROTEIN"/>
    <property type="match status" value="1"/>
</dbReference>
<keyword evidence="5 6" id="KW-0472">Membrane</keyword>
<evidence type="ECO:0000256" key="4">
    <source>
        <dbReference type="ARBA" id="ARBA00022989"/>
    </source>
</evidence>
<dbReference type="STRING" id="177439.DP0757"/>
<feature type="transmembrane region" description="Helical" evidence="6">
    <location>
        <begin position="228"/>
        <end position="247"/>
    </location>
</feature>